<name>A0A372GPQ9_9ACTN</name>
<organism evidence="4 5">
    <name type="scientific">Actinomadura spongiicola</name>
    <dbReference type="NCBI Taxonomy" id="2303421"/>
    <lineage>
        <taxon>Bacteria</taxon>
        <taxon>Bacillati</taxon>
        <taxon>Actinomycetota</taxon>
        <taxon>Actinomycetes</taxon>
        <taxon>Streptosporangiales</taxon>
        <taxon>Thermomonosporaceae</taxon>
        <taxon>Actinomadura</taxon>
    </lineage>
</organism>
<dbReference type="InterPro" id="IPR027417">
    <property type="entry name" value="P-loop_NTPase"/>
</dbReference>
<dbReference type="Pfam" id="PF00437">
    <property type="entry name" value="T2SSE"/>
    <property type="match status" value="1"/>
</dbReference>
<evidence type="ECO:0000256" key="1">
    <source>
        <dbReference type="ARBA" id="ARBA00006611"/>
    </source>
</evidence>
<evidence type="ECO:0000259" key="3">
    <source>
        <dbReference type="Pfam" id="PF00437"/>
    </source>
</evidence>
<dbReference type="AlphaFoldDB" id="A0A372GPQ9"/>
<feature type="compositionally biased region" description="Basic and acidic residues" evidence="2">
    <location>
        <begin position="1"/>
        <end position="12"/>
    </location>
</feature>
<comment type="caution">
    <text evidence="4">The sequence shown here is derived from an EMBL/GenBank/DDBJ whole genome shotgun (WGS) entry which is preliminary data.</text>
</comment>
<evidence type="ECO:0000313" key="5">
    <source>
        <dbReference type="Proteomes" id="UP000262882"/>
    </source>
</evidence>
<dbReference type="RefSeq" id="WP_117397551.1">
    <property type="nucleotide sequence ID" value="NZ_QVNQ01000001.1"/>
</dbReference>
<dbReference type="PANTHER" id="PTHR30486:SF6">
    <property type="entry name" value="TYPE IV PILUS RETRACTATION ATPASE PILT"/>
    <property type="match status" value="1"/>
</dbReference>
<dbReference type="PANTHER" id="PTHR30486">
    <property type="entry name" value="TWITCHING MOTILITY PROTEIN PILT"/>
    <property type="match status" value="1"/>
</dbReference>
<dbReference type="InterPro" id="IPR050921">
    <property type="entry name" value="T4SS_GSP_E_ATPase"/>
</dbReference>
<evidence type="ECO:0000256" key="2">
    <source>
        <dbReference type="SAM" id="MobiDB-lite"/>
    </source>
</evidence>
<dbReference type="GO" id="GO:0016887">
    <property type="term" value="F:ATP hydrolysis activity"/>
    <property type="evidence" value="ECO:0007669"/>
    <property type="project" value="InterPro"/>
</dbReference>
<feature type="domain" description="Bacterial type II secretion system protein E" evidence="3">
    <location>
        <begin position="53"/>
        <end position="329"/>
    </location>
</feature>
<protein>
    <submittedName>
        <fullName evidence="4">TadA family conjugal transfer-associated ATPase</fullName>
    </submittedName>
</protein>
<gene>
    <name evidence="4" type="ORF">D0T12_02280</name>
</gene>
<keyword evidence="5" id="KW-1185">Reference proteome</keyword>
<dbReference type="CDD" id="cd01130">
    <property type="entry name" value="VirB11-like_ATPase"/>
    <property type="match status" value="1"/>
</dbReference>
<accession>A0A372GPQ9</accession>
<dbReference type="EMBL" id="QVNQ01000001">
    <property type="protein sequence ID" value="RFS87099.1"/>
    <property type="molecule type" value="Genomic_DNA"/>
</dbReference>
<dbReference type="InterPro" id="IPR001482">
    <property type="entry name" value="T2SS/T4SS_dom"/>
</dbReference>
<dbReference type="Proteomes" id="UP000262882">
    <property type="component" value="Unassembled WGS sequence"/>
</dbReference>
<feature type="region of interest" description="Disordered" evidence="2">
    <location>
        <begin position="1"/>
        <end position="20"/>
    </location>
</feature>
<dbReference type="Gene3D" id="3.30.450.380">
    <property type="match status" value="1"/>
</dbReference>
<dbReference type="NCBIfam" id="TIGR03819">
    <property type="entry name" value="heli_sec_ATPase"/>
    <property type="match status" value="1"/>
</dbReference>
<dbReference type="Gene3D" id="3.40.50.300">
    <property type="entry name" value="P-loop containing nucleotide triphosphate hydrolases"/>
    <property type="match status" value="1"/>
</dbReference>
<reference evidence="4 5" key="1">
    <citation type="submission" date="2018-08" db="EMBL/GenBank/DDBJ databases">
        <title>Actinomadura spongicola sp. nov., isolated from marine sponge Leucetta chagosensis.</title>
        <authorList>
            <person name="Li L."/>
            <person name="Lin H.W."/>
        </authorList>
    </citation>
    <scope>NUCLEOTIDE SEQUENCE [LARGE SCALE GENOMIC DNA]</scope>
    <source>
        <strain evidence="4 5">LHW52907</strain>
    </source>
</reference>
<proteinExistence type="inferred from homology"/>
<dbReference type="OrthoDB" id="9810761at2"/>
<dbReference type="InterPro" id="IPR022399">
    <property type="entry name" value="TadA-like_ATPase"/>
</dbReference>
<dbReference type="FunFam" id="3.30.450.380:FF:000002">
    <property type="entry name" value="Secretion protein, partial"/>
    <property type="match status" value="1"/>
</dbReference>
<evidence type="ECO:0000313" key="4">
    <source>
        <dbReference type="EMBL" id="RFS87099.1"/>
    </source>
</evidence>
<sequence>MTRLSDAVRDRLAGTGGEPTTGQVAAALRAEERLLGDREVLTLADELRAEFVGAGPLEPLLRSPDVTDVLVNGPDEIWVDTGSGLVRTSLSFPDEQSVRRLAQRLTAAAGRRLDDASPYADARLPGGVRLHAVLPPVAATGTCLSLRLPRRRAFTLDELVAARTVPPEGAELLAALIRSHAAFLITGGTGSGKTTLLSCVLSLVDPGERLVLVEDSAELRPSHPHVVRLESRPPNMEGAGGVTLNDLVRQALRMRPDRLVVGECRGSEVVVLLQALNTGHEGGCGTLHANTAADVPARLEALACAAGLSREAVHSQLAAALDIVVHLVRDPGGGHRRVAEICLLRRGPDGLVGVVPAVSFTASGEIHFGSGAQALTTRLGARLPDRLDLAGRGGLRDHPNAREGAT</sequence>
<comment type="similarity">
    <text evidence="1">Belongs to the GSP E family.</text>
</comment>
<dbReference type="SUPFAM" id="SSF52540">
    <property type="entry name" value="P-loop containing nucleoside triphosphate hydrolases"/>
    <property type="match status" value="1"/>
</dbReference>